<dbReference type="Proteomes" id="UP000001511">
    <property type="component" value="Chromosome"/>
</dbReference>
<keyword evidence="2" id="KW-1185">Reference proteome</keyword>
<protein>
    <submittedName>
        <fullName evidence="1">Uncharacterized protein</fullName>
    </submittedName>
</protein>
<name>D7E541_NOSA0</name>
<organism evidence="1 2">
    <name type="scientific">Nostoc azollae (strain 0708)</name>
    <name type="common">Anabaena azollae (strain 0708)</name>
    <dbReference type="NCBI Taxonomy" id="551115"/>
    <lineage>
        <taxon>Bacteria</taxon>
        <taxon>Bacillati</taxon>
        <taxon>Cyanobacteriota</taxon>
        <taxon>Cyanophyceae</taxon>
        <taxon>Nostocales</taxon>
        <taxon>Nostocaceae</taxon>
        <taxon>Trichormus</taxon>
    </lineage>
</organism>
<reference evidence="1 2" key="1">
    <citation type="journal article" date="2010" name="PLoS ONE">
        <title>Genome erosion in a nitrogen-fixing vertically transmitted endosymbiotic multicellular cyanobacterium.</title>
        <authorList>
            <person name="Ran L."/>
            <person name="Larsson J."/>
            <person name="Vigil-Stenman T."/>
            <person name="Nylander J.A."/>
            <person name="Ininbergs K."/>
            <person name="Zheng W.W."/>
            <person name="Lapidus A."/>
            <person name="Lowry S."/>
            <person name="Haselkorn R."/>
            <person name="Bergman B."/>
        </authorList>
    </citation>
    <scope>NUCLEOTIDE SEQUENCE [LARGE SCALE GENOMIC DNA]</scope>
    <source>
        <strain evidence="1 2">0708</strain>
    </source>
</reference>
<sequence length="50" mass="6007">MTRHDWEQWELAGRSKHVLFKRLELPSNRGKPIHSGRMGFCQFYYGRLDA</sequence>
<dbReference type="KEGG" id="naz:Aazo_1676"/>
<dbReference type="HOGENOM" id="CLU_3120461_0_0_3"/>
<accession>D7E541</accession>
<dbReference type="EMBL" id="CP002059">
    <property type="protein sequence ID" value="ADI63838.1"/>
    <property type="molecule type" value="Genomic_DNA"/>
</dbReference>
<dbReference type="AlphaFoldDB" id="D7E541"/>
<evidence type="ECO:0000313" key="2">
    <source>
        <dbReference type="Proteomes" id="UP000001511"/>
    </source>
</evidence>
<dbReference type="STRING" id="551115.Aazo_1676"/>
<gene>
    <name evidence="1" type="ordered locus">Aazo_1676</name>
</gene>
<proteinExistence type="predicted"/>
<evidence type="ECO:0000313" key="1">
    <source>
        <dbReference type="EMBL" id="ADI63838.1"/>
    </source>
</evidence>